<dbReference type="InterPro" id="IPR018640">
    <property type="entry name" value="DUF2063"/>
</dbReference>
<dbReference type="Gene3D" id="1.10.150.690">
    <property type="entry name" value="DUF2063"/>
    <property type="match status" value="1"/>
</dbReference>
<sequence length="248" mass="30115">MLQLQNKTFSLQTDLALYCRTGLNEPQTSIQQHTFHYKRLVYNVIKDTLKIAFPLTRKLIGRKRWKKMVAHFFKSHKCQTPQVWKLPGEFSEYYDKESLPFKKKFIFLKSLLQYEWLEIEVFMMEDVPIDEFRENKKSEKDVIIPNPEIKILSIEFPIHLKNIKEITEEDRGQYFVSIHRDFYTKQVKFNDLSYPFVEIILKANEDYFTKKDFIELLSKYEKDEDKIIRFYNDFEQFALHNNIFLGYN</sequence>
<proteinExistence type="predicted"/>
<protein>
    <recommendedName>
        <fullName evidence="1">Putative DNA-binding domain-containing protein</fullName>
    </recommendedName>
</protein>
<organism evidence="2 3">
    <name type="scientific">Elizabethkingia anophelis</name>
    <dbReference type="NCBI Taxonomy" id="1117645"/>
    <lineage>
        <taxon>Bacteria</taxon>
        <taxon>Pseudomonadati</taxon>
        <taxon>Bacteroidota</taxon>
        <taxon>Flavobacteriia</taxon>
        <taxon>Flavobacteriales</taxon>
        <taxon>Weeksellaceae</taxon>
        <taxon>Elizabethkingia</taxon>
    </lineage>
</organism>
<accession>A0AAU8V1K5</accession>
<dbReference type="AlphaFoldDB" id="A0AAU8V1K5"/>
<dbReference type="InterPro" id="IPR044922">
    <property type="entry name" value="DUF2063_N_sf"/>
</dbReference>
<reference evidence="2 3" key="1">
    <citation type="submission" date="2016-07" db="EMBL/GenBank/DDBJ databases">
        <title>Revisiting the taxonomy of the Elizabethkingia Genus using Whole-Genome Sequencing, Optical Mapping, and MALDI-TOF, along with proposal of three novel Elizabethkingia species: Elizabethkingia bruuniana sp. nov., Elizabethkingia ursingii sp. nov., and Elizabethkingia occulta sp. nov.</title>
        <authorList>
            <person name="Nicholson A.C."/>
        </authorList>
    </citation>
    <scope>NUCLEOTIDE SEQUENCE [LARGE SCALE GENOMIC DNA]</scope>
    <source>
        <strain evidence="2 3">F3201</strain>
    </source>
</reference>
<feature type="domain" description="Putative DNA-binding" evidence="1">
    <location>
        <begin position="11"/>
        <end position="93"/>
    </location>
</feature>
<evidence type="ECO:0000313" key="3">
    <source>
        <dbReference type="Proteomes" id="UP000190848"/>
    </source>
</evidence>
<gene>
    <name evidence="2" type="ORF">BBD32_12415</name>
</gene>
<dbReference type="RefSeq" id="WP_078396274.1">
    <property type="nucleotide sequence ID" value="NZ_CP016374.1"/>
</dbReference>
<dbReference type="Proteomes" id="UP000190848">
    <property type="component" value="Chromosome"/>
</dbReference>
<evidence type="ECO:0000259" key="1">
    <source>
        <dbReference type="Pfam" id="PF09836"/>
    </source>
</evidence>
<dbReference type="EMBL" id="CP016374">
    <property type="protein sequence ID" value="AQX02209.1"/>
    <property type="molecule type" value="Genomic_DNA"/>
</dbReference>
<name>A0AAU8V1K5_9FLAO</name>
<dbReference type="Pfam" id="PF09836">
    <property type="entry name" value="DUF2063"/>
    <property type="match status" value="1"/>
</dbReference>
<evidence type="ECO:0000313" key="2">
    <source>
        <dbReference type="EMBL" id="AQX02209.1"/>
    </source>
</evidence>